<proteinExistence type="predicted"/>
<dbReference type="Pfam" id="PF10409">
    <property type="entry name" value="PTEN_C2"/>
    <property type="match status" value="1"/>
</dbReference>
<dbReference type="GO" id="GO:0072583">
    <property type="term" value="P:clathrin-dependent endocytosis"/>
    <property type="evidence" value="ECO:0007669"/>
    <property type="project" value="TreeGrafter"/>
</dbReference>
<dbReference type="SUPFAM" id="SSF49562">
    <property type="entry name" value="C2 domain (Calcium/lipid-binding domain, CaLB)"/>
    <property type="match status" value="1"/>
</dbReference>
<dbReference type="OrthoDB" id="1717591at2759"/>
<keyword evidence="5" id="KW-1185">Reference proteome</keyword>
<gene>
    <name evidence="4" type="ORF">OXX778_LOCUS8708</name>
</gene>
<dbReference type="PANTHER" id="PTHR23172">
    <property type="entry name" value="AUXILIN/CYCLIN G-ASSOCIATED KINASE-RELATED"/>
    <property type="match status" value="1"/>
</dbReference>
<dbReference type="CDD" id="cd06257">
    <property type="entry name" value="DnaJ"/>
    <property type="match status" value="1"/>
</dbReference>
<evidence type="ECO:0000256" key="1">
    <source>
        <dbReference type="SAM" id="MobiDB-lite"/>
    </source>
</evidence>
<reference evidence="4" key="1">
    <citation type="submission" date="2021-02" db="EMBL/GenBank/DDBJ databases">
        <authorList>
            <person name="Nowell W R."/>
        </authorList>
    </citation>
    <scope>NUCLEOTIDE SEQUENCE</scope>
    <source>
        <strain evidence="4">Ploen Becks lab</strain>
    </source>
</reference>
<accession>A0A813VW07</accession>
<dbReference type="PROSITE" id="PS51182">
    <property type="entry name" value="C2_TENSIN"/>
    <property type="match status" value="1"/>
</dbReference>
<dbReference type="InterPro" id="IPR001623">
    <property type="entry name" value="DnaJ_domain"/>
</dbReference>
<dbReference type="GO" id="GO:0072318">
    <property type="term" value="P:clathrin coat disassembly"/>
    <property type="evidence" value="ECO:0007669"/>
    <property type="project" value="TreeGrafter"/>
</dbReference>
<feature type="compositionally biased region" description="Low complexity" evidence="1">
    <location>
        <begin position="251"/>
        <end position="272"/>
    </location>
</feature>
<evidence type="ECO:0000259" key="3">
    <source>
        <dbReference type="PROSITE" id="PS51182"/>
    </source>
</evidence>
<dbReference type="InterPro" id="IPR014020">
    <property type="entry name" value="Tensin_C2-dom"/>
</dbReference>
<dbReference type="InterPro" id="IPR035892">
    <property type="entry name" value="C2_domain_sf"/>
</dbReference>
<dbReference type="GO" id="GO:0030276">
    <property type="term" value="F:clathrin binding"/>
    <property type="evidence" value="ECO:0007669"/>
    <property type="project" value="TreeGrafter"/>
</dbReference>
<feature type="domain" description="C2 tensin-type" evidence="3">
    <location>
        <begin position="1"/>
        <end position="92"/>
    </location>
</feature>
<dbReference type="EMBL" id="CAJNOC010001222">
    <property type="protein sequence ID" value="CAF0846121.1"/>
    <property type="molecule type" value="Genomic_DNA"/>
</dbReference>
<feature type="compositionally biased region" description="Polar residues" evidence="1">
    <location>
        <begin position="345"/>
        <end position="370"/>
    </location>
</feature>
<dbReference type="Proteomes" id="UP000663879">
    <property type="component" value="Unassembled WGS sequence"/>
</dbReference>
<feature type="compositionally biased region" description="Polar residues" evidence="1">
    <location>
        <begin position="378"/>
        <end position="388"/>
    </location>
</feature>
<feature type="region of interest" description="Disordered" evidence="1">
    <location>
        <begin position="171"/>
        <end position="203"/>
    </location>
</feature>
<feature type="non-terminal residue" evidence="4">
    <location>
        <position position="1"/>
    </location>
</feature>
<dbReference type="PROSITE" id="PS50076">
    <property type="entry name" value="DNAJ_2"/>
    <property type="match status" value="1"/>
</dbReference>
<feature type="compositionally biased region" description="Low complexity" evidence="1">
    <location>
        <begin position="178"/>
        <end position="192"/>
    </location>
</feature>
<comment type="caution">
    <text evidence="4">The sequence shown here is derived from an EMBL/GenBank/DDBJ whole genome shotgun (WGS) entry which is preliminary data.</text>
</comment>
<dbReference type="FunFam" id="1.10.287.110:FF:000002">
    <property type="entry name" value="putative tyrosine-protein phosphatase auxilin isoform X2"/>
    <property type="match status" value="1"/>
</dbReference>
<dbReference type="Gene3D" id="2.60.40.1110">
    <property type="match status" value="1"/>
</dbReference>
<sequence length="543" mass="61501">KYTVKDNQIQIPINCHKFYGDILVMIFHAKSLLGTEKVMTTKICQFQFHTSFAYNDLNSNNQLKFNKNQLDCLDAPDKYPDQFHILASIEYKNIESPIASEDPWNNTLEFESQIRKIPKNLLFTNQEEMSQLIKVYDSDKYSDTTTTVTPNINIEQAQESFIPNYPSENESYEQLAASQNSGYSSRSSRSNSPRPKEDTKQPKVANLLDFDDFTQPEPQSNQESNQTHFQETKPANDFDFLLDLGPQTTTNNSNSNNLFDPFSNSSNNTNQNRNEDLLNFDAFEPIPETKNPPRPAPPNNLMFDPFGNFDISSNTTPTITSKLASSNSNSSSSFQAKLDPFADLNSFNNSIPKPQFNTQTSTGRGQSPSVETAFGKPNYNTAAFSSFPNNNNNQVPKPASTGTGLGSNKSSAIFDEFLPQNFANTQKLKNMTLKDLKREQDVKEIDPDKLKIMEWTDGKRANIRALLCSLHKVLWDEESKWKQIGMNQLVSATDVKKAYHKACLCVHPDKMTDHPQANLARMIFVELNDAWAQFQKDGQQNLF</sequence>
<dbReference type="AlphaFoldDB" id="A0A813VW07"/>
<dbReference type="SUPFAM" id="SSF46565">
    <property type="entry name" value="Chaperone J-domain"/>
    <property type="match status" value="1"/>
</dbReference>
<dbReference type="PANTHER" id="PTHR23172:SF19">
    <property type="entry name" value="J DOMAIN-CONTAINING PROTEIN"/>
    <property type="match status" value="1"/>
</dbReference>
<dbReference type="SMART" id="SM00271">
    <property type="entry name" value="DnaJ"/>
    <property type="match status" value="1"/>
</dbReference>
<feature type="domain" description="J" evidence="2">
    <location>
        <begin position="479"/>
        <end position="543"/>
    </location>
</feature>
<feature type="region of interest" description="Disordered" evidence="1">
    <location>
        <begin position="345"/>
        <end position="406"/>
    </location>
</feature>
<feature type="region of interest" description="Disordered" evidence="1">
    <location>
        <begin position="239"/>
        <end position="273"/>
    </location>
</feature>
<evidence type="ECO:0000313" key="4">
    <source>
        <dbReference type="EMBL" id="CAF0846121.1"/>
    </source>
</evidence>
<evidence type="ECO:0000313" key="5">
    <source>
        <dbReference type="Proteomes" id="UP000663879"/>
    </source>
</evidence>
<dbReference type="Gene3D" id="1.10.287.110">
    <property type="entry name" value="DnaJ domain"/>
    <property type="match status" value="1"/>
</dbReference>
<dbReference type="GO" id="GO:0031982">
    <property type="term" value="C:vesicle"/>
    <property type="evidence" value="ECO:0007669"/>
    <property type="project" value="TreeGrafter"/>
</dbReference>
<organism evidence="4 5">
    <name type="scientific">Brachionus calyciflorus</name>
    <dbReference type="NCBI Taxonomy" id="104777"/>
    <lineage>
        <taxon>Eukaryota</taxon>
        <taxon>Metazoa</taxon>
        <taxon>Spiralia</taxon>
        <taxon>Gnathifera</taxon>
        <taxon>Rotifera</taxon>
        <taxon>Eurotatoria</taxon>
        <taxon>Monogononta</taxon>
        <taxon>Pseudotrocha</taxon>
        <taxon>Ploima</taxon>
        <taxon>Brachionidae</taxon>
        <taxon>Brachionus</taxon>
    </lineage>
</organism>
<evidence type="ECO:0000259" key="2">
    <source>
        <dbReference type="PROSITE" id="PS50076"/>
    </source>
</evidence>
<protein>
    <submittedName>
        <fullName evidence="4">Uncharacterized protein</fullName>
    </submittedName>
</protein>
<dbReference type="InterPro" id="IPR036869">
    <property type="entry name" value="J_dom_sf"/>
</dbReference>
<name>A0A813VW07_9BILA</name>
<dbReference type="GO" id="GO:0005737">
    <property type="term" value="C:cytoplasm"/>
    <property type="evidence" value="ECO:0007669"/>
    <property type="project" value="TreeGrafter"/>
</dbReference>